<dbReference type="PANTHER" id="PTHR33913:SF1">
    <property type="entry name" value="DRBM DOMAIN-CONTAINING PROTEIN"/>
    <property type="match status" value="1"/>
</dbReference>
<proteinExistence type="predicted"/>
<keyword evidence="5" id="KW-1185">Reference proteome</keyword>
<gene>
    <name evidence="4" type="ORF">LIER_06470</name>
</gene>
<organism evidence="4 5">
    <name type="scientific">Lithospermum erythrorhizon</name>
    <name type="common">Purple gromwell</name>
    <name type="synonym">Lithospermum officinale var. erythrorhizon</name>
    <dbReference type="NCBI Taxonomy" id="34254"/>
    <lineage>
        <taxon>Eukaryota</taxon>
        <taxon>Viridiplantae</taxon>
        <taxon>Streptophyta</taxon>
        <taxon>Embryophyta</taxon>
        <taxon>Tracheophyta</taxon>
        <taxon>Spermatophyta</taxon>
        <taxon>Magnoliopsida</taxon>
        <taxon>eudicotyledons</taxon>
        <taxon>Gunneridae</taxon>
        <taxon>Pentapetalae</taxon>
        <taxon>asterids</taxon>
        <taxon>lamiids</taxon>
        <taxon>Boraginales</taxon>
        <taxon>Boraginaceae</taxon>
        <taxon>Boraginoideae</taxon>
        <taxon>Lithospermeae</taxon>
        <taxon>Lithospermum</taxon>
    </lineage>
</organism>
<feature type="domain" description="DUF7915" evidence="3">
    <location>
        <begin position="181"/>
        <end position="329"/>
    </location>
</feature>
<dbReference type="Pfam" id="PF25500">
    <property type="entry name" value="DUF7913"/>
    <property type="match status" value="1"/>
</dbReference>
<dbReference type="InterPro" id="IPR057235">
    <property type="entry name" value="DUF7913"/>
</dbReference>
<name>A0AAV3P5Q0_LITER</name>
<accession>A0AAV3P5Q0</accession>
<evidence type="ECO:0000256" key="1">
    <source>
        <dbReference type="SAM" id="MobiDB-lite"/>
    </source>
</evidence>
<reference evidence="4 5" key="1">
    <citation type="submission" date="2024-01" db="EMBL/GenBank/DDBJ databases">
        <title>The complete chloroplast genome sequence of Lithospermum erythrorhizon: insights into the phylogenetic relationship among Boraginaceae species and the maternal lineages of purple gromwells.</title>
        <authorList>
            <person name="Okada T."/>
            <person name="Watanabe K."/>
        </authorList>
    </citation>
    <scope>NUCLEOTIDE SEQUENCE [LARGE SCALE GENOMIC DNA]</scope>
</reference>
<sequence>MNVYVNELLVEKSGVSKMEVDAEVAIPMEESVEALLDYFVEPYLSHEDRKTKTATPSISQQKLIAKQVHAVVLLYNYYLRKSQQSLRYLNMESFCKLAVVLKPNLMVYMKLMREAKYSKVEDLENHLSETEKSIMDACNISLALDASKQVPSCESWPISKVAILLTDAGKEKCLLFHGTVTESAWSFVEKNIDVIDMNPEDKIGGNLVYRRMKLTKNRTTTDQNAHDVRLQKVVFSAIEEAAGISQDDLLVLETHNAYSLSKEKTAARFYILQCAQPSSGDFQISVKEVVDSLQGSLVKKKSSGWVVSPAVEYFHILPYVGILLDWLSRKGLEDLAVRSGIEHHNNSPLEVDSYTTEISDKKCVSSKAFAANTAINKTSNQIEESIQRKDLNECQVDRPSNKVGEPCDMEIDDLQISCSRSSKSRAKFYDQQQNMTPSDSHEHASQSDILAEPDKDNLKSRIPVPEDERREFGKQCSIGLLVPSENNEILPVGLNSENEERLSLASKDDALSQTALKILLKTREKLCHQLHSIEDELASCNKAIQLMLQGAKDVHPQTPNAHLIS</sequence>
<evidence type="ECO:0000259" key="2">
    <source>
        <dbReference type="Pfam" id="PF25500"/>
    </source>
</evidence>
<feature type="domain" description="DUF7913" evidence="2">
    <location>
        <begin position="25"/>
        <end position="145"/>
    </location>
</feature>
<evidence type="ECO:0000313" key="4">
    <source>
        <dbReference type="EMBL" id="GAA0146543.1"/>
    </source>
</evidence>
<evidence type="ECO:0000259" key="3">
    <source>
        <dbReference type="Pfam" id="PF25502"/>
    </source>
</evidence>
<feature type="compositionally biased region" description="Basic and acidic residues" evidence="1">
    <location>
        <begin position="452"/>
        <end position="461"/>
    </location>
</feature>
<comment type="caution">
    <text evidence="4">The sequence shown here is derived from an EMBL/GenBank/DDBJ whole genome shotgun (WGS) entry which is preliminary data.</text>
</comment>
<evidence type="ECO:0000313" key="5">
    <source>
        <dbReference type="Proteomes" id="UP001454036"/>
    </source>
</evidence>
<protein>
    <submittedName>
        <fullName evidence="4">Uncharacterized protein</fullName>
    </submittedName>
</protein>
<dbReference type="PANTHER" id="PTHR33913">
    <property type="entry name" value="ALEURONE LAYER MORPHOGENESIS PROTEIN"/>
    <property type="match status" value="1"/>
</dbReference>
<dbReference type="EMBL" id="BAABME010000945">
    <property type="protein sequence ID" value="GAA0146543.1"/>
    <property type="molecule type" value="Genomic_DNA"/>
</dbReference>
<dbReference type="InterPro" id="IPR057237">
    <property type="entry name" value="DUF7915"/>
</dbReference>
<dbReference type="Pfam" id="PF25502">
    <property type="entry name" value="DUF7915"/>
    <property type="match status" value="1"/>
</dbReference>
<dbReference type="Proteomes" id="UP001454036">
    <property type="component" value="Unassembled WGS sequence"/>
</dbReference>
<dbReference type="AlphaFoldDB" id="A0AAV3P5Q0"/>
<feature type="region of interest" description="Disordered" evidence="1">
    <location>
        <begin position="425"/>
        <end position="461"/>
    </location>
</feature>